<keyword evidence="3" id="KW-1185">Reference proteome</keyword>
<dbReference type="EMBL" id="JANPWB010000015">
    <property type="protein sequence ID" value="KAJ1088099.1"/>
    <property type="molecule type" value="Genomic_DNA"/>
</dbReference>
<feature type="compositionally biased region" description="Polar residues" evidence="1">
    <location>
        <begin position="92"/>
        <end position="104"/>
    </location>
</feature>
<protein>
    <submittedName>
        <fullName evidence="2">Uncharacterized protein</fullName>
    </submittedName>
</protein>
<feature type="region of interest" description="Disordered" evidence="1">
    <location>
        <begin position="26"/>
        <end position="136"/>
    </location>
</feature>
<feature type="compositionally biased region" description="Basic and acidic residues" evidence="1">
    <location>
        <begin position="78"/>
        <end position="87"/>
    </location>
</feature>
<organism evidence="2 3">
    <name type="scientific">Pleurodeles waltl</name>
    <name type="common">Iberian ribbed newt</name>
    <dbReference type="NCBI Taxonomy" id="8319"/>
    <lineage>
        <taxon>Eukaryota</taxon>
        <taxon>Metazoa</taxon>
        <taxon>Chordata</taxon>
        <taxon>Craniata</taxon>
        <taxon>Vertebrata</taxon>
        <taxon>Euteleostomi</taxon>
        <taxon>Amphibia</taxon>
        <taxon>Batrachia</taxon>
        <taxon>Caudata</taxon>
        <taxon>Salamandroidea</taxon>
        <taxon>Salamandridae</taxon>
        <taxon>Pleurodelinae</taxon>
        <taxon>Pleurodeles</taxon>
    </lineage>
</organism>
<sequence length="136" mass="15304">MPHVWSDSMTFAPLALDTSRTLAVEREKGLRQKEHRDKNTEYHIFEQQGRDSDDQDQSCECEGGEKHITAAQWGSEEEIGKGEDQGSRTRVGGSQSEANVQEETSSLDEAPEAWSQEWYTPPEDTGESPHLRRVAA</sequence>
<comment type="caution">
    <text evidence="2">The sequence shown here is derived from an EMBL/GenBank/DDBJ whole genome shotgun (WGS) entry which is preliminary data.</text>
</comment>
<evidence type="ECO:0000256" key="1">
    <source>
        <dbReference type="SAM" id="MobiDB-lite"/>
    </source>
</evidence>
<proteinExistence type="predicted"/>
<feature type="compositionally biased region" description="Basic and acidic residues" evidence="1">
    <location>
        <begin position="26"/>
        <end position="52"/>
    </location>
</feature>
<gene>
    <name evidence="2" type="ORF">NDU88_001258</name>
</gene>
<dbReference type="Proteomes" id="UP001066276">
    <property type="component" value="Chromosome 11"/>
</dbReference>
<accession>A0AAV7LCK9</accession>
<reference evidence="2" key="1">
    <citation type="journal article" date="2022" name="bioRxiv">
        <title>Sequencing and chromosome-scale assembly of the giantPleurodeles waltlgenome.</title>
        <authorList>
            <person name="Brown T."/>
            <person name="Elewa A."/>
            <person name="Iarovenko S."/>
            <person name="Subramanian E."/>
            <person name="Araus A.J."/>
            <person name="Petzold A."/>
            <person name="Susuki M."/>
            <person name="Suzuki K.-i.T."/>
            <person name="Hayashi T."/>
            <person name="Toyoda A."/>
            <person name="Oliveira C."/>
            <person name="Osipova E."/>
            <person name="Leigh N.D."/>
            <person name="Simon A."/>
            <person name="Yun M.H."/>
        </authorList>
    </citation>
    <scope>NUCLEOTIDE SEQUENCE</scope>
    <source>
        <strain evidence="2">20211129_DDA</strain>
        <tissue evidence="2">Liver</tissue>
    </source>
</reference>
<evidence type="ECO:0000313" key="2">
    <source>
        <dbReference type="EMBL" id="KAJ1088099.1"/>
    </source>
</evidence>
<dbReference type="AlphaFoldDB" id="A0AAV7LCK9"/>
<name>A0AAV7LCK9_PLEWA</name>
<evidence type="ECO:0000313" key="3">
    <source>
        <dbReference type="Proteomes" id="UP001066276"/>
    </source>
</evidence>